<accession>A0A9P6NCY2</accession>
<dbReference type="Proteomes" id="UP000886653">
    <property type="component" value="Unassembled WGS sequence"/>
</dbReference>
<organism evidence="1 2">
    <name type="scientific">Cronartium quercuum f. sp. fusiforme G11</name>
    <dbReference type="NCBI Taxonomy" id="708437"/>
    <lineage>
        <taxon>Eukaryota</taxon>
        <taxon>Fungi</taxon>
        <taxon>Dikarya</taxon>
        <taxon>Basidiomycota</taxon>
        <taxon>Pucciniomycotina</taxon>
        <taxon>Pucciniomycetes</taxon>
        <taxon>Pucciniales</taxon>
        <taxon>Coleosporiaceae</taxon>
        <taxon>Cronartium</taxon>
    </lineage>
</organism>
<evidence type="ECO:0000313" key="2">
    <source>
        <dbReference type="Proteomes" id="UP000886653"/>
    </source>
</evidence>
<evidence type="ECO:0000313" key="1">
    <source>
        <dbReference type="EMBL" id="KAG0143292.1"/>
    </source>
</evidence>
<keyword evidence="2" id="KW-1185">Reference proteome</keyword>
<reference evidence="1" key="1">
    <citation type="submission" date="2013-11" db="EMBL/GenBank/DDBJ databases">
        <title>Genome sequence of the fusiform rust pathogen reveals effectors for host alternation and coevolution with pine.</title>
        <authorList>
            <consortium name="DOE Joint Genome Institute"/>
            <person name="Smith K."/>
            <person name="Pendleton A."/>
            <person name="Kubisiak T."/>
            <person name="Anderson C."/>
            <person name="Salamov A."/>
            <person name="Aerts A."/>
            <person name="Riley R."/>
            <person name="Clum A."/>
            <person name="Lindquist E."/>
            <person name="Ence D."/>
            <person name="Campbell M."/>
            <person name="Kronenberg Z."/>
            <person name="Feau N."/>
            <person name="Dhillon B."/>
            <person name="Hamelin R."/>
            <person name="Burleigh J."/>
            <person name="Smith J."/>
            <person name="Yandell M."/>
            <person name="Nelson C."/>
            <person name="Grigoriev I."/>
            <person name="Davis J."/>
        </authorList>
    </citation>
    <scope>NUCLEOTIDE SEQUENCE</scope>
    <source>
        <strain evidence="1">G11</strain>
    </source>
</reference>
<name>A0A9P6NCY2_9BASI</name>
<comment type="caution">
    <text evidence="1">The sequence shown here is derived from an EMBL/GenBank/DDBJ whole genome shotgun (WGS) entry which is preliminary data.</text>
</comment>
<proteinExistence type="predicted"/>
<dbReference type="EMBL" id="MU167323">
    <property type="protein sequence ID" value="KAG0143292.1"/>
    <property type="molecule type" value="Genomic_DNA"/>
</dbReference>
<protein>
    <submittedName>
        <fullName evidence="1">Uncharacterized protein</fullName>
    </submittedName>
</protein>
<gene>
    <name evidence="1" type="ORF">CROQUDRAFT_96493</name>
</gene>
<dbReference type="AlphaFoldDB" id="A0A9P6NCY2"/>
<sequence length="347" mass="38357">MRSESAQVSNERFGDSHMFRDLAKRGSSIAIPLQHSIFRRRLSACTLNSDPAIYSTSLQSRLTVDSYDSSTTSSDMPLDSSLSASVGISFNGDISDSAYSSSCHAFDFQDEEISNVESSLDHLFAMPSHNSLSSGVREQPNKVLSKTPFEVSIHDPLGDLGSDLDSQSIVFPIPPKRYADDAIHSDHNGCLEVTRSESLVEDHANSSGSLVFDHLKVLLSELDIPDNDSPKYHVAWAFDPPFSKPKPSSAFDTIAFEIDQIQKTRKIPGEDLEERIQKLRSPLGLGLGSGFGFGLKSFKKENWSSLVMNKKLKSFYWNFKSIPFWGIIGPVKASTLVNAINVNAWRE</sequence>